<feature type="region of interest" description="Disordered" evidence="6">
    <location>
        <begin position="185"/>
        <end position="205"/>
    </location>
</feature>
<dbReference type="PANTHER" id="PTHR23057">
    <property type="entry name" value="JUXTAPOSED WITH ANOTHER ZINC FINGER PROTEIN 1"/>
    <property type="match status" value="1"/>
</dbReference>
<evidence type="ECO:0000313" key="8">
    <source>
        <dbReference type="EMBL" id="RKF62502.1"/>
    </source>
</evidence>
<feature type="region of interest" description="Disordered" evidence="6">
    <location>
        <begin position="317"/>
        <end position="385"/>
    </location>
</feature>
<feature type="compositionally biased region" description="Polar residues" evidence="6">
    <location>
        <begin position="247"/>
        <end position="264"/>
    </location>
</feature>
<feature type="compositionally biased region" description="Polar residues" evidence="6">
    <location>
        <begin position="185"/>
        <end position="195"/>
    </location>
</feature>
<dbReference type="PROSITE" id="PS00028">
    <property type="entry name" value="ZINC_FINGER_C2H2_1"/>
    <property type="match status" value="1"/>
</dbReference>
<dbReference type="STRING" id="212602.A0A420HYK1"/>
<dbReference type="PROSITE" id="PS50157">
    <property type="entry name" value="ZINC_FINGER_C2H2_2"/>
    <property type="match status" value="1"/>
</dbReference>
<dbReference type="InterPro" id="IPR051580">
    <property type="entry name" value="ZnF-Chromatin_assoc"/>
</dbReference>
<evidence type="ECO:0000256" key="4">
    <source>
        <dbReference type="ARBA" id="ARBA00022833"/>
    </source>
</evidence>
<dbReference type="FunFam" id="3.30.160.60:FF:000676">
    <property type="entry name" value="C2H2 transcription factor (Sfp1)"/>
    <property type="match status" value="1"/>
</dbReference>
<feature type="domain" description="C2H2-type" evidence="7">
    <location>
        <begin position="479"/>
        <end position="509"/>
    </location>
</feature>
<evidence type="ECO:0000256" key="1">
    <source>
        <dbReference type="ARBA" id="ARBA00022723"/>
    </source>
</evidence>
<evidence type="ECO:0000256" key="6">
    <source>
        <dbReference type="SAM" id="MobiDB-lite"/>
    </source>
</evidence>
<proteinExistence type="predicted"/>
<feature type="region of interest" description="Disordered" evidence="6">
    <location>
        <begin position="46"/>
        <end position="83"/>
    </location>
</feature>
<evidence type="ECO:0000256" key="3">
    <source>
        <dbReference type="ARBA" id="ARBA00022771"/>
    </source>
</evidence>
<keyword evidence="1" id="KW-0479">Metal-binding</keyword>
<reference evidence="8 9" key="1">
    <citation type="journal article" date="2018" name="BMC Genomics">
        <title>Comparative genome analyses reveal sequence features reflecting distinct modes of host-adaptation between dicot and monocot powdery mildew.</title>
        <authorList>
            <person name="Wu Y."/>
            <person name="Ma X."/>
            <person name="Pan Z."/>
            <person name="Kale S.D."/>
            <person name="Song Y."/>
            <person name="King H."/>
            <person name="Zhang Q."/>
            <person name="Presley C."/>
            <person name="Deng X."/>
            <person name="Wei C.I."/>
            <person name="Xiao S."/>
        </authorList>
    </citation>
    <scope>NUCLEOTIDE SEQUENCE [LARGE SCALE GENOMIC DNA]</scope>
    <source>
        <strain evidence="8">UMSG2</strain>
    </source>
</reference>
<dbReference type="Proteomes" id="UP000286134">
    <property type="component" value="Unassembled WGS sequence"/>
</dbReference>
<keyword evidence="4" id="KW-0862">Zinc</keyword>
<accession>A0A420HYK1</accession>
<gene>
    <name evidence="8" type="ORF">OnM2_033041</name>
</gene>
<name>A0A420HYK1_9PEZI</name>
<feature type="compositionally biased region" description="Polar residues" evidence="6">
    <location>
        <begin position="337"/>
        <end position="369"/>
    </location>
</feature>
<organism evidence="8 9">
    <name type="scientific">Erysiphe neolycopersici</name>
    <dbReference type="NCBI Taxonomy" id="212602"/>
    <lineage>
        <taxon>Eukaryota</taxon>
        <taxon>Fungi</taxon>
        <taxon>Dikarya</taxon>
        <taxon>Ascomycota</taxon>
        <taxon>Pezizomycotina</taxon>
        <taxon>Leotiomycetes</taxon>
        <taxon>Erysiphales</taxon>
        <taxon>Erysiphaceae</taxon>
        <taxon>Erysiphe</taxon>
    </lineage>
</organism>
<keyword evidence="9" id="KW-1185">Reference proteome</keyword>
<dbReference type="EMBL" id="MCFK01003311">
    <property type="protein sequence ID" value="RKF62502.1"/>
    <property type="molecule type" value="Genomic_DNA"/>
</dbReference>
<dbReference type="Gene3D" id="3.30.160.60">
    <property type="entry name" value="Classic Zinc Finger"/>
    <property type="match status" value="1"/>
</dbReference>
<evidence type="ECO:0000256" key="2">
    <source>
        <dbReference type="ARBA" id="ARBA00022737"/>
    </source>
</evidence>
<keyword evidence="2" id="KW-0677">Repeat</keyword>
<dbReference type="GO" id="GO:0005634">
    <property type="term" value="C:nucleus"/>
    <property type="evidence" value="ECO:0007669"/>
    <property type="project" value="TreeGrafter"/>
</dbReference>
<dbReference type="InterPro" id="IPR013087">
    <property type="entry name" value="Znf_C2H2_type"/>
</dbReference>
<comment type="caution">
    <text evidence="8">The sequence shown here is derived from an EMBL/GenBank/DDBJ whole genome shotgun (WGS) entry which is preliminary data.</text>
</comment>
<protein>
    <submittedName>
        <fullName evidence="8">Putative c2h2 transcription factor</fullName>
    </submittedName>
</protein>
<feature type="region of interest" description="Disordered" evidence="6">
    <location>
        <begin position="229"/>
        <end position="295"/>
    </location>
</feature>
<evidence type="ECO:0000259" key="7">
    <source>
        <dbReference type="PROSITE" id="PS50157"/>
    </source>
</evidence>
<evidence type="ECO:0000313" key="9">
    <source>
        <dbReference type="Proteomes" id="UP000286134"/>
    </source>
</evidence>
<dbReference type="OrthoDB" id="3269380at2759"/>
<dbReference type="InterPro" id="IPR036236">
    <property type="entry name" value="Znf_C2H2_sf"/>
</dbReference>
<dbReference type="GO" id="GO:0008270">
    <property type="term" value="F:zinc ion binding"/>
    <property type="evidence" value="ECO:0007669"/>
    <property type="project" value="UniProtKB-KW"/>
</dbReference>
<feature type="compositionally biased region" description="Low complexity" evidence="6">
    <location>
        <begin position="235"/>
        <end position="246"/>
    </location>
</feature>
<dbReference type="SMART" id="SM00355">
    <property type="entry name" value="ZnF_C2H2"/>
    <property type="match status" value="3"/>
</dbReference>
<feature type="compositionally biased region" description="Polar residues" evidence="6">
    <location>
        <begin position="317"/>
        <end position="326"/>
    </location>
</feature>
<dbReference type="SUPFAM" id="SSF57667">
    <property type="entry name" value="beta-beta-alpha zinc fingers"/>
    <property type="match status" value="1"/>
</dbReference>
<feature type="compositionally biased region" description="Low complexity" evidence="6">
    <location>
        <begin position="46"/>
        <end position="56"/>
    </location>
</feature>
<keyword evidence="3 5" id="KW-0863">Zinc-finger</keyword>
<dbReference type="AlphaFoldDB" id="A0A420HYK1"/>
<feature type="region of interest" description="Disordered" evidence="6">
    <location>
        <begin position="1"/>
        <end position="22"/>
    </location>
</feature>
<dbReference type="PANTHER" id="PTHR23057:SF0">
    <property type="entry name" value="JUXTAPOSED WITH ANOTHER ZINC FINGER PROTEIN 1"/>
    <property type="match status" value="1"/>
</dbReference>
<sequence length="599" mass="66122">MTVTSPINIAIPKGNSPSYSSRSCHVSNRSCDIDFSMSPVMNSSSSISKYGSSVDSTAPRPISVPNPNTESRPRRDSMAGSLTQGASWGGYSLGSWIRDDIVMTGTSPYAYQLSSFNSSSFLPLLEDKYLRDFACCGSTIPSLHDLLQHYETTHVHLQTPQSLRASYLMHRPRENSRFNSKIESALPTSNTNHQPAIQDRCLNSDPQSINRNIVSTYSSITKNEHSDITHLGHSQQQRQQQHQENQNPRYFSGSSSPTLNNTSSEVDEMELDGTMSPLDDLPDTPPRPPLPHLGKRLRQSHFGHIPQLSLDLSSTTMQFPGLRNSQPPTPASAGFGYQNNPTVSSVNTPTLSAQPMSRSQSFTPATSGPGTPIGNDESESPSHNSVQIEPMNQKFSSFSYPYSLGTENMGNGYCIDEPAKRLYNPNGLNSLRLQQFAQLNQNSGGLYHNEPLLQAQHSLALAHSQSNSMMMAAEEHKPFRCPVIGCEKAYKNQNGLKYHKTHGHSTQQIHDNGDGTYSILNPETSLPFPGTLGMEKEKPYKCDCCTKRYKNLNGLKYHKQHTPSCNPEFNINNHLSATHIEPFAMDVSNLCALGQPSML</sequence>
<evidence type="ECO:0000256" key="5">
    <source>
        <dbReference type="PROSITE-ProRule" id="PRU00042"/>
    </source>
</evidence>